<dbReference type="Pfam" id="PF00561">
    <property type="entry name" value="Abhydrolase_1"/>
    <property type="match status" value="1"/>
</dbReference>
<dbReference type="InterPro" id="IPR000073">
    <property type="entry name" value="AB_hydrolase_1"/>
</dbReference>
<evidence type="ECO:0000313" key="2">
    <source>
        <dbReference type="EMBL" id="KRO41231.1"/>
    </source>
</evidence>
<gene>
    <name evidence="2" type="ORF">ABR63_05900</name>
</gene>
<evidence type="ECO:0000313" key="3">
    <source>
        <dbReference type="Proteomes" id="UP000050874"/>
    </source>
</evidence>
<dbReference type="InterPro" id="IPR050266">
    <property type="entry name" value="AB_hydrolase_sf"/>
</dbReference>
<dbReference type="InterPro" id="IPR000639">
    <property type="entry name" value="Epox_hydrolase-like"/>
</dbReference>
<protein>
    <recommendedName>
        <fullName evidence="1">AB hydrolase-1 domain-containing protein</fullName>
    </recommendedName>
</protein>
<dbReference type="PANTHER" id="PTHR43798:SF33">
    <property type="entry name" value="HYDROLASE, PUTATIVE (AFU_ORTHOLOGUE AFUA_2G14860)-RELATED"/>
    <property type="match status" value="1"/>
</dbReference>
<dbReference type="PRINTS" id="PR00111">
    <property type="entry name" value="ABHYDROLASE"/>
</dbReference>
<organism evidence="2 3">
    <name type="scientific">SAR86 cluster bacterium BACL1 MAG-120920-bin57</name>
    <dbReference type="NCBI Taxonomy" id="1655571"/>
    <lineage>
        <taxon>Bacteria</taxon>
        <taxon>Pseudomonadati</taxon>
        <taxon>Pseudomonadota</taxon>
        <taxon>Gammaproteobacteria</taxon>
        <taxon>SAR86 cluster</taxon>
    </lineage>
</organism>
<sequence length="321" mass="36374">MRKFLISLLVIAVVLWLPYFIKTYGLKTISEADLPDVGGWAQLDQGNLYYRWYEPEIANNEIVVLVHGFSTPHFVWNPLMSFLMDSGYKVLAYDHFGRGLSEKPEILYDQNLFVDSLKGLLDHQMVSKPFHIVGYSMGGPVVAHYSRKYPESVKSMTLIAPAGFMIEDPTANMWTIKPLIGEWFWNLFGSLVVFQDNKLDGSPARKDPLALSKSDFMEKARSQMQFKGFIESLLSTVRHFNLFNAEEVFLEVGQLNIPTLTIWGTEDGVVPFAGSEGLMKSIPHSQLIIIERGKHDITYAEPTKVGSAIRDFLNQQLKTEA</sequence>
<comment type="caution">
    <text evidence="2">The sequence shown here is derived from an EMBL/GenBank/DDBJ whole genome shotgun (WGS) entry which is preliminary data.</text>
</comment>
<dbReference type="Proteomes" id="UP000050874">
    <property type="component" value="Unassembled WGS sequence"/>
</dbReference>
<feature type="domain" description="AB hydrolase-1" evidence="1">
    <location>
        <begin position="62"/>
        <end position="297"/>
    </location>
</feature>
<dbReference type="PANTHER" id="PTHR43798">
    <property type="entry name" value="MONOACYLGLYCEROL LIPASE"/>
    <property type="match status" value="1"/>
</dbReference>
<name>A0A0R2PSW3_9GAMM</name>
<accession>A0A0R2PSW3</accession>
<reference evidence="3" key="1">
    <citation type="submission" date="2015-10" db="EMBL/GenBank/DDBJ databases">
        <title>Metagenome-Assembled Genomes uncover a global brackish microbiome.</title>
        <authorList>
            <person name="Hugerth L.W."/>
            <person name="Larsson J."/>
            <person name="Alneberg J."/>
            <person name="Lindh M.V."/>
            <person name="Legrand C."/>
            <person name="Pinhassi J."/>
            <person name="Andersson A."/>
        </authorList>
    </citation>
    <scope>NUCLEOTIDE SEQUENCE [LARGE SCALE GENOMIC DNA]</scope>
</reference>
<dbReference type="PRINTS" id="PR00412">
    <property type="entry name" value="EPOXHYDRLASE"/>
</dbReference>
<dbReference type="SUPFAM" id="SSF53474">
    <property type="entry name" value="alpha/beta-Hydrolases"/>
    <property type="match status" value="1"/>
</dbReference>
<dbReference type="InterPro" id="IPR029058">
    <property type="entry name" value="AB_hydrolase_fold"/>
</dbReference>
<dbReference type="EMBL" id="LIAV01000015">
    <property type="protein sequence ID" value="KRO41231.1"/>
    <property type="molecule type" value="Genomic_DNA"/>
</dbReference>
<dbReference type="GO" id="GO:0016020">
    <property type="term" value="C:membrane"/>
    <property type="evidence" value="ECO:0007669"/>
    <property type="project" value="TreeGrafter"/>
</dbReference>
<dbReference type="GO" id="GO:0003824">
    <property type="term" value="F:catalytic activity"/>
    <property type="evidence" value="ECO:0007669"/>
    <property type="project" value="InterPro"/>
</dbReference>
<proteinExistence type="predicted"/>
<dbReference type="AlphaFoldDB" id="A0A0R2PSW3"/>
<dbReference type="Gene3D" id="3.40.50.1820">
    <property type="entry name" value="alpha/beta hydrolase"/>
    <property type="match status" value="1"/>
</dbReference>
<evidence type="ECO:0000259" key="1">
    <source>
        <dbReference type="Pfam" id="PF00561"/>
    </source>
</evidence>